<dbReference type="FunFam" id="3.40.50.300:FF:000287">
    <property type="entry name" value="Multidrug ABC transporter ATP-binding protein"/>
    <property type="match status" value="1"/>
</dbReference>
<evidence type="ECO:0000256" key="9">
    <source>
        <dbReference type="SAM" id="Phobius"/>
    </source>
</evidence>
<evidence type="ECO:0000259" key="11">
    <source>
        <dbReference type="PROSITE" id="PS50929"/>
    </source>
</evidence>
<feature type="transmembrane region" description="Helical" evidence="9">
    <location>
        <begin position="15"/>
        <end position="38"/>
    </location>
</feature>
<reference evidence="12 13" key="1">
    <citation type="journal article" date="2015" name="Genome Announc.">
        <title>Expanding the biotechnology potential of lactobacilli through comparative genomics of 213 strains and associated genera.</title>
        <authorList>
            <person name="Sun Z."/>
            <person name="Harris H.M."/>
            <person name="McCann A."/>
            <person name="Guo C."/>
            <person name="Argimon S."/>
            <person name="Zhang W."/>
            <person name="Yang X."/>
            <person name="Jeffery I.B."/>
            <person name="Cooney J.C."/>
            <person name="Kagawa T.F."/>
            <person name="Liu W."/>
            <person name="Song Y."/>
            <person name="Salvetti E."/>
            <person name="Wrobel A."/>
            <person name="Rasinkangas P."/>
            <person name="Parkhill J."/>
            <person name="Rea M.C."/>
            <person name="O'Sullivan O."/>
            <person name="Ritari J."/>
            <person name="Douillard F.P."/>
            <person name="Paul Ross R."/>
            <person name="Yang R."/>
            <person name="Briner A.E."/>
            <person name="Felis G.E."/>
            <person name="de Vos W.M."/>
            <person name="Barrangou R."/>
            <person name="Klaenhammer T.R."/>
            <person name="Caufield P.W."/>
            <person name="Cui Y."/>
            <person name="Zhang H."/>
            <person name="O'Toole P.W."/>
        </authorList>
    </citation>
    <scope>NUCLEOTIDE SEQUENCE [LARGE SCALE GENOMIC DNA]</scope>
    <source>
        <strain evidence="12 13">DSM 20335</strain>
    </source>
</reference>
<evidence type="ECO:0000256" key="7">
    <source>
        <dbReference type="ARBA" id="ARBA00022989"/>
    </source>
</evidence>
<comment type="caution">
    <text evidence="12">The sequence shown here is derived from an EMBL/GenBank/DDBJ whole genome shotgun (WGS) entry which is preliminary data.</text>
</comment>
<evidence type="ECO:0000256" key="6">
    <source>
        <dbReference type="ARBA" id="ARBA00022840"/>
    </source>
</evidence>
<dbReference type="SUPFAM" id="SSF90123">
    <property type="entry name" value="ABC transporter transmembrane region"/>
    <property type="match status" value="1"/>
</dbReference>
<evidence type="ECO:0000259" key="10">
    <source>
        <dbReference type="PROSITE" id="PS50893"/>
    </source>
</evidence>
<feature type="transmembrane region" description="Helical" evidence="9">
    <location>
        <begin position="157"/>
        <end position="176"/>
    </location>
</feature>
<feature type="transmembrane region" description="Helical" evidence="9">
    <location>
        <begin position="58"/>
        <end position="75"/>
    </location>
</feature>
<dbReference type="InterPro" id="IPR039421">
    <property type="entry name" value="Type_1_exporter"/>
</dbReference>
<feature type="transmembrane region" description="Helical" evidence="9">
    <location>
        <begin position="132"/>
        <end position="151"/>
    </location>
</feature>
<dbReference type="InterPro" id="IPR003593">
    <property type="entry name" value="AAA+_ATPase"/>
</dbReference>
<dbReference type="InterPro" id="IPR036640">
    <property type="entry name" value="ABC1_TM_sf"/>
</dbReference>
<comment type="subcellular location">
    <subcellularLocation>
        <location evidence="1">Cell membrane</location>
        <topology evidence="1">Multi-pass membrane protein</topology>
    </subcellularLocation>
</comment>
<dbReference type="Pfam" id="PF00664">
    <property type="entry name" value="ABC_membrane"/>
    <property type="match status" value="1"/>
</dbReference>
<keyword evidence="2" id="KW-0813">Transport</keyword>
<keyword evidence="6" id="KW-0067">ATP-binding</keyword>
<protein>
    <submittedName>
        <fullName evidence="12">ABC transporter-like protein</fullName>
    </submittedName>
</protein>
<gene>
    <name evidence="12" type="ORF">FC84_GL001565</name>
</gene>
<evidence type="ECO:0000256" key="5">
    <source>
        <dbReference type="ARBA" id="ARBA00022741"/>
    </source>
</evidence>
<dbReference type="Pfam" id="PF00005">
    <property type="entry name" value="ABC_tran"/>
    <property type="match status" value="1"/>
</dbReference>
<dbReference type="EMBL" id="AYYK01000004">
    <property type="protein sequence ID" value="KRM79390.1"/>
    <property type="molecule type" value="Genomic_DNA"/>
</dbReference>
<dbReference type="FunFam" id="1.20.1560.10:FF:000011">
    <property type="entry name" value="Multidrug ABC transporter ATP-binding protein"/>
    <property type="match status" value="1"/>
</dbReference>
<dbReference type="PROSITE" id="PS50893">
    <property type="entry name" value="ABC_TRANSPORTER_2"/>
    <property type="match status" value="1"/>
</dbReference>
<organism evidence="12 13">
    <name type="scientific">Lapidilactobacillus dextrinicus DSM 20335</name>
    <dbReference type="NCBI Taxonomy" id="1423738"/>
    <lineage>
        <taxon>Bacteria</taxon>
        <taxon>Bacillati</taxon>
        <taxon>Bacillota</taxon>
        <taxon>Bacilli</taxon>
        <taxon>Lactobacillales</taxon>
        <taxon>Lactobacillaceae</taxon>
        <taxon>Lapidilactobacillus</taxon>
    </lineage>
</organism>
<dbReference type="RefSeq" id="WP_057756071.1">
    <property type="nucleotide sequence ID" value="NZ_AYYK01000004.1"/>
</dbReference>
<name>A0A0R2BIN4_9LACO</name>
<dbReference type="SUPFAM" id="SSF52540">
    <property type="entry name" value="P-loop containing nucleoside triphosphate hydrolases"/>
    <property type="match status" value="1"/>
</dbReference>
<dbReference type="GO" id="GO:0015421">
    <property type="term" value="F:ABC-type oligopeptide transporter activity"/>
    <property type="evidence" value="ECO:0007669"/>
    <property type="project" value="TreeGrafter"/>
</dbReference>
<dbReference type="GO" id="GO:0005886">
    <property type="term" value="C:plasma membrane"/>
    <property type="evidence" value="ECO:0007669"/>
    <property type="project" value="UniProtKB-SubCell"/>
</dbReference>
<dbReference type="PANTHER" id="PTHR43394">
    <property type="entry name" value="ATP-DEPENDENT PERMEASE MDL1, MITOCHONDRIAL"/>
    <property type="match status" value="1"/>
</dbReference>
<accession>A0A0R2BIN4</accession>
<keyword evidence="8 9" id="KW-0472">Membrane</keyword>
<evidence type="ECO:0000313" key="13">
    <source>
        <dbReference type="Proteomes" id="UP000051813"/>
    </source>
</evidence>
<keyword evidence="7 9" id="KW-1133">Transmembrane helix</keyword>
<dbReference type="PROSITE" id="PS50929">
    <property type="entry name" value="ABC_TM1F"/>
    <property type="match status" value="1"/>
</dbReference>
<sequence>MFKRLFQYFEQKTQLIGATLLIIISVISNLWAPVLVGQTIDQLIGRNQVDFPQLTRDIVLLIFVYLGGNLSLWLATWSTNEIAYKGVNRLRHDLFAKLNYLPLRFFDTHPHGDVTSRFVNDIETISDGALQGLLISIQAVFTIIGSIIVMFNLDWLMALMVLITAPLSYLTAKVLTQKSHHYFKLQADDLGSLNGFAEESIAGLKTIQAFSHEEQAQTEFENRNQQLYQTGFLSQFIASFANPTARFINNVMYALIGLTGGLRAITGQITVGEISSFLIFATIFGKPFSDLTNLTSQFQSAFASAKRIFHIIDLPEEVADPTTPRVIEQVTGNIDFEQVKFGYEPSQHLIENLNLHIKAGQQIAIVGETGAGKTTLINLLMRFYDVTGGAIKLDGIDIRQLTRENLRRQYGLVLQETWLFSGTIRDNIAFGRPDASLAEIKEAAQESGAAEFIDKLPKGYDTLLNAENNNLSIGQQQLLTIARVMLANPPMLILDEATSNVDTYTEAKIQQAFNRLTHGRTSFVIAHRLSTIRQADLILVMDHGNVIEQGNHRQLLAKNGYYARLYHSQFED</sequence>
<dbReference type="GO" id="GO:0016887">
    <property type="term" value="F:ATP hydrolysis activity"/>
    <property type="evidence" value="ECO:0007669"/>
    <property type="project" value="InterPro"/>
</dbReference>
<dbReference type="CDD" id="cd03254">
    <property type="entry name" value="ABCC_Glucan_exporter_like"/>
    <property type="match status" value="1"/>
</dbReference>
<proteinExistence type="predicted"/>
<dbReference type="SMART" id="SM00382">
    <property type="entry name" value="AAA"/>
    <property type="match status" value="1"/>
</dbReference>
<keyword evidence="4 9" id="KW-0812">Transmembrane</keyword>
<dbReference type="GO" id="GO:0005524">
    <property type="term" value="F:ATP binding"/>
    <property type="evidence" value="ECO:0007669"/>
    <property type="project" value="UniProtKB-KW"/>
</dbReference>
<evidence type="ECO:0000256" key="8">
    <source>
        <dbReference type="ARBA" id="ARBA00023136"/>
    </source>
</evidence>
<dbReference type="PANTHER" id="PTHR43394:SF1">
    <property type="entry name" value="ATP-BINDING CASSETTE SUB-FAMILY B MEMBER 10, MITOCHONDRIAL"/>
    <property type="match status" value="1"/>
</dbReference>
<dbReference type="Gene3D" id="1.20.1560.10">
    <property type="entry name" value="ABC transporter type 1, transmembrane domain"/>
    <property type="match status" value="1"/>
</dbReference>
<dbReference type="OrthoDB" id="9770415at2"/>
<evidence type="ECO:0000256" key="4">
    <source>
        <dbReference type="ARBA" id="ARBA00022692"/>
    </source>
</evidence>
<dbReference type="PATRIC" id="fig|1423738.3.peg.1582"/>
<feature type="domain" description="ABC transmembrane type-1" evidence="11">
    <location>
        <begin position="16"/>
        <end position="300"/>
    </location>
</feature>
<dbReference type="InterPro" id="IPR011527">
    <property type="entry name" value="ABC1_TM_dom"/>
</dbReference>
<evidence type="ECO:0000256" key="3">
    <source>
        <dbReference type="ARBA" id="ARBA00022475"/>
    </source>
</evidence>
<keyword evidence="13" id="KW-1185">Reference proteome</keyword>
<dbReference type="STRING" id="1423738.FC84_GL001565"/>
<evidence type="ECO:0000256" key="1">
    <source>
        <dbReference type="ARBA" id="ARBA00004651"/>
    </source>
</evidence>
<dbReference type="AlphaFoldDB" id="A0A0R2BIN4"/>
<dbReference type="Gene3D" id="3.40.50.300">
    <property type="entry name" value="P-loop containing nucleotide triphosphate hydrolases"/>
    <property type="match status" value="1"/>
</dbReference>
<dbReference type="InterPro" id="IPR003439">
    <property type="entry name" value="ABC_transporter-like_ATP-bd"/>
</dbReference>
<dbReference type="Proteomes" id="UP000051813">
    <property type="component" value="Unassembled WGS sequence"/>
</dbReference>
<dbReference type="CDD" id="cd18547">
    <property type="entry name" value="ABC_6TM_Tm288_like"/>
    <property type="match status" value="1"/>
</dbReference>
<keyword evidence="5" id="KW-0547">Nucleotide-binding</keyword>
<dbReference type="InterPro" id="IPR027417">
    <property type="entry name" value="P-loop_NTPase"/>
</dbReference>
<keyword evidence="3" id="KW-1003">Cell membrane</keyword>
<evidence type="ECO:0000313" key="12">
    <source>
        <dbReference type="EMBL" id="KRM79390.1"/>
    </source>
</evidence>
<evidence type="ECO:0000256" key="2">
    <source>
        <dbReference type="ARBA" id="ARBA00022448"/>
    </source>
</evidence>
<feature type="domain" description="ABC transporter" evidence="10">
    <location>
        <begin position="334"/>
        <end position="568"/>
    </location>
</feature>